<proteinExistence type="predicted"/>
<accession>A0A919GRP0</accession>
<name>A0A919GRP0_9ACTN</name>
<dbReference type="EMBL" id="BNCD01000049">
    <property type="protein sequence ID" value="GHH88998.1"/>
    <property type="molecule type" value="Genomic_DNA"/>
</dbReference>
<reference evidence="2" key="2">
    <citation type="submission" date="2020-09" db="EMBL/GenBank/DDBJ databases">
        <authorList>
            <person name="Sun Q."/>
            <person name="Ohkuma M."/>
        </authorList>
    </citation>
    <scope>NUCLEOTIDE SEQUENCE</scope>
    <source>
        <strain evidence="2">JCM 5069</strain>
    </source>
</reference>
<sequence>MQDDGIDKHDVLVSSSTDAATPGGPIRESAPGDDSSPGASVRAGCPSWLAAGARALDTATGRTGVVQFLQSEDREVCTSSSQHAKRARLRSVDSTRPGWWAEVGSLRWNMP</sequence>
<evidence type="ECO:0000313" key="3">
    <source>
        <dbReference type="Proteomes" id="UP000603708"/>
    </source>
</evidence>
<organism evidence="2 3">
    <name type="scientific">Streptomyces sulfonofaciens</name>
    <dbReference type="NCBI Taxonomy" id="68272"/>
    <lineage>
        <taxon>Bacteria</taxon>
        <taxon>Bacillati</taxon>
        <taxon>Actinomycetota</taxon>
        <taxon>Actinomycetes</taxon>
        <taxon>Kitasatosporales</taxon>
        <taxon>Streptomycetaceae</taxon>
        <taxon>Streptomyces</taxon>
    </lineage>
</organism>
<reference evidence="2" key="1">
    <citation type="journal article" date="2014" name="Int. J. Syst. Evol. Microbiol.">
        <title>Complete genome sequence of Corynebacterium casei LMG S-19264T (=DSM 44701T), isolated from a smear-ripened cheese.</title>
        <authorList>
            <consortium name="US DOE Joint Genome Institute (JGI-PGF)"/>
            <person name="Walter F."/>
            <person name="Albersmeier A."/>
            <person name="Kalinowski J."/>
            <person name="Ruckert C."/>
        </authorList>
    </citation>
    <scope>NUCLEOTIDE SEQUENCE</scope>
    <source>
        <strain evidence="2">JCM 5069</strain>
    </source>
</reference>
<evidence type="ECO:0000313" key="2">
    <source>
        <dbReference type="EMBL" id="GHH88998.1"/>
    </source>
</evidence>
<comment type="caution">
    <text evidence="2">The sequence shown here is derived from an EMBL/GenBank/DDBJ whole genome shotgun (WGS) entry which is preliminary data.</text>
</comment>
<dbReference type="Proteomes" id="UP000603708">
    <property type="component" value="Unassembled WGS sequence"/>
</dbReference>
<dbReference type="AlphaFoldDB" id="A0A919GRP0"/>
<feature type="region of interest" description="Disordered" evidence="1">
    <location>
        <begin position="1"/>
        <end position="43"/>
    </location>
</feature>
<protein>
    <submittedName>
        <fullName evidence="2">Uncharacterized protein</fullName>
    </submittedName>
</protein>
<feature type="compositionally biased region" description="Basic and acidic residues" evidence="1">
    <location>
        <begin position="1"/>
        <end position="11"/>
    </location>
</feature>
<gene>
    <name evidence="2" type="ORF">GCM10018793_70650</name>
</gene>
<evidence type="ECO:0000256" key="1">
    <source>
        <dbReference type="SAM" id="MobiDB-lite"/>
    </source>
</evidence>
<keyword evidence="3" id="KW-1185">Reference proteome</keyword>